<dbReference type="Proteomes" id="UP000593880">
    <property type="component" value="Plasmid unnamed"/>
</dbReference>
<dbReference type="Pfam" id="PF09907">
    <property type="entry name" value="HigB_toxin"/>
    <property type="match status" value="1"/>
</dbReference>
<reference evidence="1" key="3">
    <citation type="submission" date="2022-12" db="EMBL/GenBank/DDBJ databases">
        <authorList>
            <person name="Sun Q."/>
            <person name="Zhou Y."/>
        </authorList>
    </citation>
    <scope>NUCLEOTIDE SEQUENCE</scope>
    <source>
        <strain evidence="1">CGMCC 1.15034</strain>
    </source>
</reference>
<evidence type="ECO:0000313" key="3">
    <source>
        <dbReference type="Proteomes" id="UP000593880"/>
    </source>
</evidence>
<evidence type="ECO:0000313" key="1">
    <source>
        <dbReference type="EMBL" id="GGI25657.1"/>
    </source>
</evidence>
<keyword evidence="3" id="KW-1185">Reference proteome</keyword>
<dbReference type="GO" id="GO:0003723">
    <property type="term" value="F:RNA binding"/>
    <property type="evidence" value="ECO:0007669"/>
    <property type="project" value="InterPro"/>
</dbReference>
<protein>
    <submittedName>
        <fullName evidence="2">Type II toxin-antitoxin system HigB family toxin</fullName>
    </submittedName>
</protein>
<dbReference type="OrthoDB" id="9799912at2"/>
<reference evidence="2 3" key="2">
    <citation type="submission" date="2018-06" db="EMBL/GenBank/DDBJ databases">
        <title>Comparative genomics of rhizobia nodulating Arachis hypogaea in China.</title>
        <authorList>
            <person name="Li Y."/>
        </authorList>
    </citation>
    <scope>NUCLEOTIDE SEQUENCE [LARGE SCALE GENOMIC DNA]</scope>
    <source>
        <strain evidence="2 3">CCBAU 51658</strain>
        <plasmid evidence="2 3">unnamed</plasmid>
    </source>
</reference>
<geneLocation type="plasmid" evidence="2 3">
    <name>unnamed</name>
</geneLocation>
<sequence>MLVVGTDLGERYFAERSGHRGIDAARAQYRAWLAIAEASDWRTPQQVKRSHPKASILKGGRVVFNIKANDYRLIAMVQYRDGVLMIRFFGSHEDCDKVDAETV</sequence>
<evidence type="ECO:0000313" key="2">
    <source>
        <dbReference type="EMBL" id="QOZ64578.1"/>
    </source>
</evidence>
<dbReference type="Proteomes" id="UP000625079">
    <property type="component" value="Unassembled WGS sequence"/>
</dbReference>
<name>A0A410VI88_9BRAD</name>
<dbReference type="InterPro" id="IPR018669">
    <property type="entry name" value="Toxin_HigB"/>
</dbReference>
<organism evidence="1 4">
    <name type="scientific">Bradyrhizobium guangdongense</name>
    <dbReference type="NCBI Taxonomy" id="1325090"/>
    <lineage>
        <taxon>Bacteria</taxon>
        <taxon>Pseudomonadati</taxon>
        <taxon>Pseudomonadota</taxon>
        <taxon>Alphaproteobacteria</taxon>
        <taxon>Hyphomicrobiales</taxon>
        <taxon>Nitrobacteraceae</taxon>
        <taxon>Bradyrhizobium</taxon>
    </lineage>
</organism>
<keyword evidence="2" id="KW-0614">Plasmid</keyword>
<dbReference type="GO" id="GO:0110001">
    <property type="term" value="C:toxin-antitoxin complex"/>
    <property type="evidence" value="ECO:0007669"/>
    <property type="project" value="InterPro"/>
</dbReference>
<gene>
    <name evidence="1" type="ORF">GCM10010987_35470</name>
    <name evidence="2" type="ORF">XH86_38685</name>
</gene>
<dbReference type="EMBL" id="CP030058">
    <property type="protein sequence ID" value="QOZ64578.1"/>
    <property type="molecule type" value="Genomic_DNA"/>
</dbReference>
<reference evidence="1" key="1">
    <citation type="journal article" date="2014" name="Int. J. Syst. Evol. Microbiol.">
        <title>Complete genome sequence of Corynebacterium casei LMG S-19264T (=DSM 44701T), isolated from a smear-ripened cheese.</title>
        <authorList>
            <consortium name="US DOE Joint Genome Institute (JGI-PGF)"/>
            <person name="Walter F."/>
            <person name="Albersmeier A."/>
            <person name="Kalinowski J."/>
            <person name="Ruckert C."/>
        </authorList>
    </citation>
    <scope>NUCLEOTIDE SEQUENCE</scope>
    <source>
        <strain evidence="1">CGMCC 1.15034</strain>
    </source>
</reference>
<dbReference type="RefSeq" id="WP_128929968.1">
    <property type="nucleotide sequence ID" value="NZ_BMHC01000007.1"/>
</dbReference>
<evidence type="ECO:0000313" key="4">
    <source>
        <dbReference type="Proteomes" id="UP000625079"/>
    </source>
</evidence>
<dbReference type="EMBL" id="BMHC01000007">
    <property type="protein sequence ID" value="GGI25657.1"/>
    <property type="molecule type" value="Genomic_DNA"/>
</dbReference>
<accession>A0A410VI88</accession>
<dbReference type="AlphaFoldDB" id="A0A410VI88"/>
<dbReference type="GO" id="GO:0004519">
    <property type="term" value="F:endonuclease activity"/>
    <property type="evidence" value="ECO:0007669"/>
    <property type="project" value="InterPro"/>
</dbReference>
<proteinExistence type="predicted"/>